<dbReference type="RefSeq" id="WP_163652270.1">
    <property type="nucleotide sequence ID" value="NZ_JAAGRN010000003.1"/>
</dbReference>
<dbReference type="FunFam" id="1.10.240.10:FF:000005">
    <property type="entry name" value="Tryptophan--tRNA ligase"/>
    <property type="match status" value="1"/>
</dbReference>
<comment type="caution">
    <text evidence="11">The sequence shown here is derived from an EMBL/GenBank/DDBJ whole genome shotgun (WGS) entry which is preliminary data.</text>
</comment>
<feature type="binding site" evidence="9">
    <location>
        <begin position="18"/>
        <end position="19"/>
    </location>
    <ligand>
        <name>ATP</name>
        <dbReference type="ChEBI" id="CHEBI:30616"/>
    </ligand>
</feature>
<evidence type="ECO:0000256" key="8">
    <source>
        <dbReference type="ARBA" id="ARBA00049929"/>
    </source>
</evidence>
<dbReference type="InterPro" id="IPR036913">
    <property type="entry name" value="YegP-like_sf"/>
</dbReference>
<dbReference type="GO" id="GO:0005524">
    <property type="term" value="F:ATP binding"/>
    <property type="evidence" value="ECO:0007669"/>
    <property type="project" value="UniProtKB-UniRule"/>
</dbReference>
<reference evidence="11" key="1">
    <citation type="submission" date="2020-02" db="EMBL/GenBank/DDBJ databases">
        <authorList>
            <person name="Chen W.-M."/>
        </authorList>
    </citation>
    <scope>NUCLEOTIDE SEQUENCE</scope>
    <source>
        <strain evidence="11">NBD-18</strain>
    </source>
</reference>
<dbReference type="Gene3D" id="1.10.240.10">
    <property type="entry name" value="Tyrosyl-Transfer RNA Synthetase"/>
    <property type="match status" value="1"/>
</dbReference>
<evidence type="ECO:0000256" key="3">
    <source>
        <dbReference type="ARBA" id="ARBA00022598"/>
    </source>
</evidence>
<dbReference type="InterPro" id="IPR050203">
    <property type="entry name" value="Trp-tRNA_synthetase"/>
</dbReference>
<name>A0A6B2R0W4_9BURK</name>
<dbReference type="InterPro" id="IPR014729">
    <property type="entry name" value="Rossmann-like_a/b/a_fold"/>
</dbReference>
<organism evidence="11">
    <name type="scientific">Sheuella amnicola</name>
    <dbReference type="NCBI Taxonomy" id="2707330"/>
    <lineage>
        <taxon>Bacteria</taxon>
        <taxon>Pseudomonadati</taxon>
        <taxon>Pseudomonadota</taxon>
        <taxon>Betaproteobacteria</taxon>
        <taxon>Burkholderiales</taxon>
        <taxon>Alcaligenaceae</taxon>
        <taxon>Sheuella</taxon>
    </lineage>
</organism>
<proteinExistence type="inferred from homology"/>
<dbReference type="GO" id="GO:0005829">
    <property type="term" value="C:cytosol"/>
    <property type="evidence" value="ECO:0007669"/>
    <property type="project" value="TreeGrafter"/>
</dbReference>
<dbReference type="GO" id="GO:0006436">
    <property type="term" value="P:tryptophanyl-tRNA aminoacylation"/>
    <property type="evidence" value="ECO:0007669"/>
    <property type="project" value="UniProtKB-UniRule"/>
</dbReference>
<comment type="catalytic activity">
    <reaction evidence="8 9">
        <text>tRNA(Trp) + L-tryptophan + ATP = L-tryptophyl-tRNA(Trp) + AMP + diphosphate + H(+)</text>
        <dbReference type="Rhea" id="RHEA:24080"/>
        <dbReference type="Rhea" id="RHEA-COMP:9671"/>
        <dbReference type="Rhea" id="RHEA-COMP:9705"/>
        <dbReference type="ChEBI" id="CHEBI:15378"/>
        <dbReference type="ChEBI" id="CHEBI:30616"/>
        <dbReference type="ChEBI" id="CHEBI:33019"/>
        <dbReference type="ChEBI" id="CHEBI:57912"/>
        <dbReference type="ChEBI" id="CHEBI:78442"/>
        <dbReference type="ChEBI" id="CHEBI:78535"/>
        <dbReference type="ChEBI" id="CHEBI:456215"/>
        <dbReference type="EC" id="6.1.1.2"/>
    </reaction>
</comment>
<evidence type="ECO:0000256" key="7">
    <source>
        <dbReference type="ARBA" id="ARBA00023146"/>
    </source>
</evidence>
<feature type="binding site" evidence="9">
    <location>
        <position position="197"/>
    </location>
    <ligand>
        <name>ATP</name>
        <dbReference type="ChEBI" id="CHEBI:30616"/>
    </ligand>
</feature>
<dbReference type="EC" id="6.1.1.2" evidence="9"/>
<dbReference type="PANTHER" id="PTHR43766">
    <property type="entry name" value="TRYPTOPHAN--TRNA LIGASE, MITOCHONDRIAL"/>
    <property type="match status" value="1"/>
</dbReference>
<dbReference type="Gene3D" id="3.40.50.620">
    <property type="entry name" value="HUPs"/>
    <property type="match status" value="1"/>
</dbReference>
<evidence type="ECO:0000313" key="11">
    <source>
        <dbReference type="EMBL" id="NDY82637.1"/>
    </source>
</evidence>
<sequence length="454" mass="50092">MNTRVLTGITTSGTPHLGNYVGAIRPAIQASQQHDVDAFFFLADYHALIKCEDPDRIARSRLEIAATWLASGLDPERVTFYRQSDVPEIPELSWMLTCVTAKGLMNRAHAYKASVDQNLAKGVEEDDGINMGLFSYPILMAADILMFNAHKVPVGRDQTQHLEMARDIAQRFNHLYGKGRDYFVLPEVVIAEDVATLPGLDGRKMSKSYNNTVPLFEGGFKALKSAVAKIVTDSLGPGEPKDADASHLYLIYKAFAQPAESNAFRDELIAGLGWGDAKQRLCDRIEQEMGPLRANYEALMAHPDRIEEILQEGARKARAIATPFIRELRDAVGLRTLSASLKSATGKSAKSSSKVARYVSFRDEDGQFRFRLMSADGIELFCSVPFADPKQAGAVMRDLQQQQAASVARTVGDTGFEIVLEGRKVADGVESESEAMRDQKMEQLTLAMRHESNA</sequence>
<dbReference type="CDD" id="cd00806">
    <property type="entry name" value="TrpRS_core"/>
    <property type="match status" value="1"/>
</dbReference>
<evidence type="ECO:0000256" key="9">
    <source>
        <dbReference type="HAMAP-Rule" id="MF_00140"/>
    </source>
</evidence>
<comment type="subcellular location">
    <subcellularLocation>
        <location evidence="9">Cytoplasm</location>
    </subcellularLocation>
</comment>
<dbReference type="Pfam" id="PF00579">
    <property type="entry name" value="tRNA-synt_1b"/>
    <property type="match status" value="1"/>
</dbReference>
<evidence type="ECO:0000256" key="6">
    <source>
        <dbReference type="ARBA" id="ARBA00022917"/>
    </source>
</evidence>
<dbReference type="HAMAP" id="MF_00140_B">
    <property type="entry name" value="Trp_tRNA_synth_B"/>
    <property type="match status" value="1"/>
</dbReference>
<evidence type="ECO:0000256" key="4">
    <source>
        <dbReference type="ARBA" id="ARBA00022741"/>
    </source>
</evidence>
<dbReference type="GO" id="GO:0004830">
    <property type="term" value="F:tryptophan-tRNA ligase activity"/>
    <property type="evidence" value="ECO:0007669"/>
    <property type="project" value="UniProtKB-UniRule"/>
</dbReference>
<dbReference type="InterPro" id="IPR002306">
    <property type="entry name" value="Trp-tRNA-ligase"/>
</dbReference>
<dbReference type="FunFam" id="3.40.50.620:FF:000144">
    <property type="entry name" value="Tryptophan--tRNA ligase"/>
    <property type="match status" value="1"/>
</dbReference>
<comment type="subunit">
    <text evidence="9">Homodimer.</text>
</comment>
<dbReference type="InterPro" id="IPR002305">
    <property type="entry name" value="aa-tRNA-synth_Ic"/>
</dbReference>
<gene>
    <name evidence="9" type="primary">trpS</name>
    <name evidence="11" type="ORF">G3I67_05255</name>
</gene>
<protein>
    <recommendedName>
        <fullName evidence="9">Tryptophan--tRNA ligase</fullName>
        <ecNumber evidence="9">6.1.1.2</ecNumber>
    </recommendedName>
    <alternativeName>
        <fullName evidence="9">Tryptophanyl-tRNA synthetase</fullName>
        <shortName evidence="9">TrpRS</shortName>
    </alternativeName>
</protein>
<dbReference type="AlphaFoldDB" id="A0A6B2R0W4"/>
<feature type="binding site" evidence="9">
    <location>
        <begin position="204"/>
        <end position="208"/>
    </location>
    <ligand>
        <name>ATP</name>
        <dbReference type="ChEBI" id="CHEBI:30616"/>
    </ligand>
</feature>
<accession>A0A6B2R0W4</accession>
<keyword evidence="6 9" id="KW-0648">Protein biosynthesis</keyword>
<dbReference type="SUPFAM" id="SSF160113">
    <property type="entry name" value="YegP-like"/>
    <property type="match status" value="1"/>
</dbReference>
<dbReference type="PRINTS" id="PR01039">
    <property type="entry name" value="TRNASYNTHTRP"/>
</dbReference>
<dbReference type="NCBIfam" id="TIGR00233">
    <property type="entry name" value="trpS"/>
    <property type="match status" value="1"/>
</dbReference>
<feature type="binding site" evidence="9">
    <location>
        <begin position="10"/>
        <end position="12"/>
    </location>
    <ligand>
        <name>ATP</name>
        <dbReference type="ChEBI" id="CHEBI:30616"/>
    </ligand>
</feature>
<keyword evidence="4 9" id="KW-0547">Nucleotide-binding</keyword>
<dbReference type="NCBIfam" id="NF008923">
    <property type="entry name" value="PRK12284.1"/>
    <property type="match status" value="1"/>
</dbReference>
<feature type="short sequence motif" description="'HIGH' region" evidence="9">
    <location>
        <begin position="11"/>
        <end position="19"/>
    </location>
</feature>
<keyword evidence="5 9" id="KW-0067">ATP-binding</keyword>
<feature type="short sequence motif" description="'KMSKS' region" evidence="9">
    <location>
        <begin position="204"/>
        <end position="208"/>
    </location>
</feature>
<dbReference type="PANTHER" id="PTHR43766:SF1">
    <property type="entry name" value="TRYPTOPHAN--TRNA LIGASE, MITOCHONDRIAL"/>
    <property type="match status" value="1"/>
</dbReference>
<feature type="binding site" evidence="9">
    <location>
        <position position="143"/>
    </location>
    <ligand>
        <name>L-tryptophan</name>
        <dbReference type="ChEBI" id="CHEBI:57912"/>
    </ligand>
</feature>
<keyword evidence="2 9" id="KW-0963">Cytoplasm</keyword>
<dbReference type="SUPFAM" id="SSF52374">
    <property type="entry name" value="Nucleotidylyl transferase"/>
    <property type="match status" value="1"/>
</dbReference>
<dbReference type="InterPro" id="IPR024109">
    <property type="entry name" value="Trp-tRNA-ligase_bac-type"/>
</dbReference>
<evidence type="ECO:0000256" key="5">
    <source>
        <dbReference type="ARBA" id="ARBA00022840"/>
    </source>
</evidence>
<keyword evidence="7 9" id="KW-0030">Aminoacyl-tRNA synthetase</keyword>
<evidence type="ECO:0000256" key="2">
    <source>
        <dbReference type="ARBA" id="ARBA00022490"/>
    </source>
</evidence>
<keyword evidence="3 9" id="KW-0436">Ligase</keyword>
<evidence type="ECO:0000256" key="1">
    <source>
        <dbReference type="ARBA" id="ARBA00005594"/>
    </source>
</evidence>
<comment type="similarity">
    <text evidence="1 9 10">Belongs to the class-I aminoacyl-tRNA synthetase family.</text>
</comment>
<evidence type="ECO:0000256" key="10">
    <source>
        <dbReference type="RuleBase" id="RU363036"/>
    </source>
</evidence>
<feature type="binding site" evidence="9">
    <location>
        <begin position="155"/>
        <end position="157"/>
    </location>
    <ligand>
        <name>ATP</name>
        <dbReference type="ChEBI" id="CHEBI:30616"/>
    </ligand>
</feature>
<comment type="function">
    <text evidence="9">Catalyzes the attachment of tryptophan to tRNA(Trp).</text>
</comment>
<dbReference type="EMBL" id="JAAGRN010000003">
    <property type="protein sequence ID" value="NDY82637.1"/>
    <property type="molecule type" value="Genomic_DNA"/>
</dbReference>